<dbReference type="GO" id="GO:0005829">
    <property type="term" value="C:cytosol"/>
    <property type="evidence" value="ECO:0007669"/>
    <property type="project" value="TreeGrafter"/>
</dbReference>
<dbReference type="EMBL" id="CM003610">
    <property type="protein sequence ID" value="KYP62600.1"/>
    <property type="molecule type" value="Genomic_DNA"/>
</dbReference>
<evidence type="ECO:0000313" key="5">
    <source>
        <dbReference type="EMBL" id="KYP62600.1"/>
    </source>
</evidence>
<dbReference type="PANTHER" id="PTHR32054">
    <property type="entry name" value="HEAVY CHAIN, PUTATIVE, EXPRESSED-RELATED-RELATED"/>
    <property type="match status" value="1"/>
</dbReference>
<keyword evidence="2 3" id="KW-0175">Coiled coil</keyword>
<gene>
    <name evidence="5" type="ORF">KK1_017141</name>
</gene>
<feature type="compositionally biased region" description="Polar residues" evidence="4">
    <location>
        <begin position="303"/>
        <end position="312"/>
    </location>
</feature>
<evidence type="ECO:0000256" key="2">
    <source>
        <dbReference type="ARBA" id="ARBA00023054"/>
    </source>
</evidence>
<dbReference type="Proteomes" id="UP000075243">
    <property type="component" value="Chromosome 8"/>
</dbReference>
<reference evidence="5 6" key="1">
    <citation type="journal article" date="2012" name="Nat. Biotechnol.">
        <title>Draft genome sequence of pigeonpea (Cajanus cajan), an orphan legume crop of resource-poor farmers.</title>
        <authorList>
            <person name="Varshney R.K."/>
            <person name="Chen W."/>
            <person name="Li Y."/>
            <person name="Bharti A.K."/>
            <person name="Saxena R.K."/>
            <person name="Schlueter J.A."/>
            <person name="Donoghue M.T."/>
            <person name="Azam S."/>
            <person name="Fan G."/>
            <person name="Whaley A.M."/>
            <person name="Farmer A.D."/>
            <person name="Sheridan J."/>
            <person name="Iwata A."/>
            <person name="Tuteja R."/>
            <person name="Penmetsa R.V."/>
            <person name="Wu W."/>
            <person name="Upadhyaya H.D."/>
            <person name="Yang S.P."/>
            <person name="Shah T."/>
            <person name="Saxena K.B."/>
            <person name="Michael T."/>
            <person name="McCombie W.R."/>
            <person name="Yang B."/>
            <person name="Zhang G."/>
            <person name="Yang H."/>
            <person name="Wang J."/>
            <person name="Spillane C."/>
            <person name="Cook D.R."/>
            <person name="May G.D."/>
            <person name="Xu X."/>
            <person name="Jackson S.A."/>
        </authorList>
    </citation>
    <scope>NUCLEOTIDE SEQUENCE [LARGE SCALE GENOMIC DNA]</scope>
    <source>
        <strain evidence="6">cv. Asha</strain>
    </source>
</reference>
<sequence>MPIQGIIKLNEETLERVMYKETEVEGDDRVILEAAKAELAKVKEEINRARESSMQSWLDSEPLIDELEKKKSNLANAQQSSNASNSIAELESLLEIIHKNIKDKRDNQLETESMINRIQQDLDQTRSDMERLELEKTKEKQTLAKLRQTLHLRKLTGQTLQLTLQAVLLESDAVEESSAKALQQIKLSENYRDAVQLTHEKYHVLTRRAREKISQANSRVSVSMEQKLAAEATRELALSRLNKIYSSDSWSMNKRNIMGQRYTDRNASSQDTIVEEEVAAKIKSASPKSSAEESLPKSKRGKLQQSRKSGTNMKAKKEKSSILHKMRHCFY</sequence>
<dbReference type="GO" id="GO:0009904">
    <property type="term" value="P:chloroplast accumulation movement"/>
    <property type="evidence" value="ECO:0007669"/>
    <property type="project" value="TreeGrafter"/>
</dbReference>
<keyword evidence="6" id="KW-1185">Reference proteome</keyword>
<dbReference type="Pfam" id="PF05701">
    <property type="entry name" value="WEMBL"/>
    <property type="match status" value="1"/>
</dbReference>
<comment type="similarity">
    <text evidence="1">Belongs to the WEB family.</text>
</comment>
<dbReference type="OMA" id="SWSMNKR"/>
<evidence type="ECO:0000256" key="4">
    <source>
        <dbReference type="SAM" id="MobiDB-lite"/>
    </source>
</evidence>
<accession>A0A151T6D4</accession>
<dbReference type="InterPro" id="IPR008545">
    <property type="entry name" value="Web"/>
</dbReference>
<feature type="region of interest" description="Disordered" evidence="4">
    <location>
        <begin position="280"/>
        <end position="331"/>
    </location>
</feature>
<evidence type="ECO:0000256" key="3">
    <source>
        <dbReference type="SAM" id="Coils"/>
    </source>
</evidence>
<evidence type="ECO:0000313" key="6">
    <source>
        <dbReference type="Proteomes" id="UP000075243"/>
    </source>
</evidence>
<evidence type="ECO:0000256" key="1">
    <source>
        <dbReference type="ARBA" id="ARBA00005485"/>
    </source>
</evidence>
<dbReference type="AlphaFoldDB" id="A0A151T6D4"/>
<dbReference type="Gramene" id="C.cajan_16653.t">
    <property type="protein sequence ID" value="C.cajan_16653.t.cds1"/>
    <property type="gene ID" value="C.cajan_16653"/>
</dbReference>
<name>A0A151T6D4_CAJCA</name>
<dbReference type="PANTHER" id="PTHR32054:SF70">
    <property type="entry name" value="OS07G0620100 PROTEIN"/>
    <property type="match status" value="1"/>
</dbReference>
<protein>
    <submittedName>
        <fullName evidence="5">Uncharacterized protein</fullName>
    </submittedName>
</protein>
<feature type="compositionally biased region" description="Basic residues" evidence="4">
    <location>
        <begin position="314"/>
        <end position="331"/>
    </location>
</feature>
<organism evidence="5 6">
    <name type="scientific">Cajanus cajan</name>
    <name type="common">Pigeon pea</name>
    <name type="synonym">Cajanus indicus</name>
    <dbReference type="NCBI Taxonomy" id="3821"/>
    <lineage>
        <taxon>Eukaryota</taxon>
        <taxon>Viridiplantae</taxon>
        <taxon>Streptophyta</taxon>
        <taxon>Embryophyta</taxon>
        <taxon>Tracheophyta</taxon>
        <taxon>Spermatophyta</taxon>
        <taxon>Magnoliopsida</taxon>
        <taxon>eudicotyledons</taxon>
        <taxon>Gunneridae</taxon>
        <taxon>Pentapetalae</taxon>
        <taxon>rosids</taxon>
        <taxon>fabids</taxon>
        <taxon>Fabales</taxon>
        <taxon>Fabaceae</taxon>
        <taxon>Papilionoideae</taxon>
        <taxon>50 kb inversion clade</taxon>
        <taxon>NPAAA clade</taxon>
        <taxon>indigoferoid/millettioid clade</taxon>
        <taxon>Phaseoleae</taxon>
        <taxon>Cajanus</taxon>
    </lineage>
</organism>
<feature type="coiled-coil region" evidence="3">
    <location>
        <begin position="87"/>
        <end position="149"/>
    </location>
</feature>
<proteinExistence type="inferred from homology"/>
<dbReference type="GO" id="GO:0009903">
    <property type="term" value="P:chloroplast avoidance movement"/>
    <property type="evidence" value="ECO:0007669"/>
    <property type="project" value="TreeGrafter"/>
</dbReference>